<evidence type="ECO:0000256" key="2">
    <source>
        <dbReference type="ARBA" id="ARBA00006737"/>
    </source>
</evidence>
<evidence type="ECO:0000256" key="8">
    <source>
        <dbReference type="ARBA" id="ARBA00023273"/>
    </source>
</evidence>
<sequence length="401" mass="44942">MANPAAKSSTYTFAAEPRAVGPGRKKYRDPYADSSTQNIMFDRRVVRGNTYSVQPSGEDGFGVSTMGSTGGSKGKTSRNALRTNSKTQIETPKAVEGRKHIDIQTESYLEELVDRPIEVDMTTQTDAFLDRPATPLYVPAKTGVDAFTQIEEGELFNFDYEVEPMLEVIVGKTLEQAMMEVLEEEELASLRAHQEEYEFIRQAELAEAQRMEEAERRKFEEKERRVAQEKKRVEEEEQVSEKVAARAFARHYVSDVLHGVFDNLQGEGYFYDPLVMEVKSDFMPWLRSAFEKKWSKMEIARKIADALIEGAVQRGAAQGTEEDEKRIQRENEEKARQARLARERAENEGTVDGAAEEAVRACARVEAAALEAASVDIASKVVEPAKEVENGEAAGEEGSME</sequence>
<keyword evidence="6" id="KW-0969">Cilium</keyword>
<evidence type="ECO:0000256" key="7">
    <source>
        <dbReference type="ARBA" id="ARBA00023212"/>
    </source>
</evidence>
<evidence type="ECO:0000256" key="10">
    <source>
        <dbReference type="SAM" id="MobiDB-lite"/>
    </source>
</evidence>
<keyword evidence="9" id="KW-0175">Coiled coil</keyword>
<dbReference type="AlphaFoldDB" id="A0A7S3LSZ4"/>
<evidence type="ECO:0000313" key="11">
    <source>
        <dbReference type="EMBL" id="CAE0263077.1"/>
    </source>
</evidence>
<comment type="similarity">
    <text evidence="2">Belongs to the flagellar radial spoke RSP3 family.</text>
</comment>
<gene>
    <name evidence="11" type="ORF">PBIL07802_LOCUS25374</name>
    <name evidence="12" type="ORF">PBIL07802_LOCUS25380</name>
</gene>
<feature type="region of interest" description="Disordered" evidence="10">
    <location>
        <begin position="313"/>
        <end position="354"/>
    </location>
</feature>
<dbReference type="PANTHER" id="PTHR21648">
    <property type="entry name" value="FLAGELLAR RADIAL SPOKE PROTEIN 3"/>
    <property type="match status" value="1"/>
</dbReference>
<reference evidence="12" key="1">
    <citation type="submission" date="2021-01" db="EMBL/GenBank/DDBJ databases">
        <authorList>
            <person name="Corre E."/>
            <person name="Pelletier E."/>
            <person name="Niang G."/>
            <person name="Scheremetjew M."/>
            <person name="Finn R."/>
            <person name="Kale V."/>
            <person name="Holt S."/>
            <person name="Cochrane G."/>
            <person name="Meng A."/>
            <person name="Brown T."/>
            <person name="Cohen L."/>
        </authorList>
    </citation>
    <scope>NUCLEOTIDE SEQUENCE</scope>
    <source>
        <strain evidence="12">NIES-2562</strain>
    </source>
</reference>
<evidence type="ECO:0000256" key="1">
    <source>
        <dbReference type="ARBA" id="ARBA00004611"/>
    </source>
</evidence>
<evidence type="ECO:0000256" key="9">
    <source>
        <dbReference type="SAM" id="Coils"/>
    </source>
</evidence>
<dbReference type="GO" id="GO:0005929">
    <property type="term" value="C:cilium"/>
    <property type="evidence" value="ECO:0007669"/>
    <property type="project" value="TreeGrafter"/>
</dbReference>
<evidence type="ECO:0000256" key="3">
    <source>
        <dbReference type="ARBA" id="ARBA00022490"/>
    </source>
</evidence>
<keyword evidence="4" id="KW-0597">Phosphoprotein</keyword>
<dbReference type="EMBL" id="HBIB01039021">
    <property type="protein sequence ID" value="CAE0263077.1"/>
    <property type="molecule type" value="Transcribed_RNA"/>
</dbReference>
<dbReference type="Pfam" id="PF06098">
    <property type="entry name" value="Radial_spoke_3"/>
    <property type="match status" value="1"/>
</dbReference>
<evidence type="ECO:0000313" key="12">
    <source>
        <dbReference type="EMBL" id="CAE0263083.1"/>
    </source>
</evidence>
<evidence type="ECO:0008006" key="13">
    <source>
        <dbReference type="Google" id="ProtNLM"/>
    </source>
</evidence>
<dbReference type="EMBL" id="HBIB01039027">
    <property type="protein sequence ID" value="CAE0263083.1"/>
    <property type="molecule type" value="Transcribed_RNA"/>
</dbReference>
<keyword evidence="7" id="KW-0206">Cytoskeleton</keyword>
<proteinExistence type="inferred from homology"/>
<keyword evidence="5" id="KW-0282">Flagellum</keyword>
<keyword evidence="3" id="KW-0963">Cytoplasm</keyword>
<dbReference type="InterPro" id="IPR009290">
    <property type="entry name" value="Radial_spoke_3"/>
</dbReference>
<comment type="subcellular location">
    <subcellularLocation>
        <location evidence="1">Cytoplasm</location>
        <location evidence="1">Cytoskeleton</location>
        <location evidence="1">Flagellum axoneme</location>
    </subcellularLocation>
</comment>
<name>A0A7S3LSZ4_9EUKA</name>
<evidence type="ECO:0000256" key="6">
    <source>
        <dbReference type="ARBA" id="ARBA00023069"/>
    </source>
</evidence>
<dbReference type="PANTHER" id="PTHR21648:SF0">
    <property type="entry name" value="RADIAL SPOKE HEAD PROTEIN 3 HOMOLOG"/>
    <property type="match status" value="1"/>
</dbReference>
<protein>
    <recommendedName>
        <fullName evidence="13">Radial spoke protein 3</fullName>
    </recommendedName>
</protein>
<feature type="compositionally biased region" description="Polar residues" evidence="10">
    <location>
        <begin position="1"/>
        <end position="12"/>
    </location>
</feature>
<keyword evidence="8" id="KW-0966">Cell projection</keyword>
<accession>A0A7S3LSZ4</accession>
<feature type="compositionally biased region" description="Basic and acidic residues" evidence="10">
    <location>
        <begin position="323"/>
        <end position="347"/>
    </location>
</feature>
<evidence type="ECO:0000256" key="5">
    <source>
        <dbReference type="ARBA" id="ARBA00022846"/>
    </source>
</evidence>
<feature type="region of interest" description="Disordered" evidence="10">
    <location>
        <begin position="1"/>
        <end position="82"/>
    </location>
</feature>
<feature type="region of interest" description="Disordered" evidence="10">
    <location>
        <begin position="381"/>
        <end position="401"/>
    </location>
</feature>
<organism evidence="12">
    <name type="scientific">Palpitomonas bilix</name>
    <dbReference type="NCBI Taxonomy" id="652834"/>
    <lineage>
        <taxon>Eukaryota</taxon>
        <taxon>Eukaryota incertae sedis</taxon>
    </lineage>
</organism>
<feature type="coiled-coil region" evidence="9">
    <location>
        <begin position="203"/>
        <end position="239"/>
    </location>
</feature>
<evidence type="ECO:0000256" key="4">
    <source>
        <dbReference type="ARBA" id="ARBA00022553"/>
    </source>
</evidence>